<comment type="cofactor">
    <cofactor evidence="1">
        <name>heme</name>
        <dbReference type="ChEBI" id="CHEBI:30413"/>
    </cofactor>
</comment>
<dbReference type="GO" id="GO:0020037">
    <property type="term" value="F:heme binding"/>
    <property type="evidence" value="ECO:0007669"/>
    <property type="project" value="InterPro"/>
</dbReference>
<dbReference type="PANTHER" id="PTHR47955">
    <property type="entry name" value="CYTOCHROME P450 FAMILY 71 PROTEIN"/>
    <property type="match status" value="1"/>
</dbReference>
<evidence type="ECO:0000256" key="3">
    <source>
        <dbReference type="ARBA" id="ARBA00022617"/>
    </source>
</evidence>
<dbReference type="GO" id="GO:0016705">
    <property type="term" value="F:oxidoreductase activity, acting on paired donors, with incorporation or reduction of molecular oxygen"/>
    <property type="evidence" value="ECO:0007669"/>
    <property type="project" value="InterPro"/>
</dbReference>
<keyword evidence="6" id="KW-0408">Iron</keyword>
<evidence type="ECO:0000256" key="7">
    <source>
        <dbReference type="ARBA" id="ARBA00023033"/>
    </source>
</evidence>
<evidence type="ECO:0000256" key="4">
    <source>
        <dbReference type="ARBA" id="ARBA00022723"/>
    </source>
</evidence>
<organism evidence="8 9">
    <name type="scientific">Corchorus capsularis</name>
    <name type="common">Jute</name>
    <dbReference type="NCBI Taxonomy" id="210143"/>
    <lineage>
        <taxon>Eukaryota</taxon>
        <taxon>Viridiplantae</taxon>
        <taxon>Streptophyta</taxon>
        <taxon>Embryophyta</taxon>
        <taxon>Tracheophyta</taxon>
        <taxon>Spermatophyta</taxon>
        <taxon>Magnoliopsida</taxon>
        <taxon>eudicotyledons</taxon>
        <taxon>Gunneridae</taxon>
        <taxon>Pentapetalae</taxon>
        <taxon>rosids</taxon>
        <taxon>malvids</taxon>
        <taxon>Malvales</taxon>
        <taxon>Malvaceae</taxon>
        <taxon>Grewioideae</taxon>
        <taxon>Apeibeae</taxon>
        <taxon>Corchorus</taxon>
    </lineage>
</organism>
<dbReference type="GO" id="GO:0005506">
    <property type="term" value="F:iron ion binding"/>
    <property type="evidence" value="ECO:0007669"/>
    <property type="project" value="InterPro"/>
</dbReference>
<keyword evidence="3" id="KW-0349">Heme</keyword>
<evidence type="ECO:0000256" key="6">
    <source>
        <dbReference type="ARBA" id="ARBA00023004"/>
    </source>
</evidence>
<dbReference type="SUPFAM" id="SSF48264">
    <property type="entry name" value="Cytochrome P450"/>
    <property type="match status" value="1"/>
</dbReference>
<keyword evidence="7" id="KW-0503">Monooxygenase</keyword>
<comment type="caution">
    <text evidence="8">The sequence shown here is derived from an EMBL/GenBank/DDBJ whole genome shotgun (WGS) entry which is preliminary data.</text>
</comment>
<evidence type="ECO:0000256" key="5">
    <source>
        <dbReference type="ARBA" id="ARBA00023002"/>
    </source>
</evidence>
<evidence type="ECO:0000313" key="8">
    <source>
        <dbReference type="EMBL" id="OMO72257.1"/>
    </source>
</evidence>
<keyword evidence="4" id="KW-0479">Metal-binding</keyword>
<accession>A0A1R3HPA1</accession>
<evidence type="ECO:0000256" key="1">
    <source>
        <dbReference type="ARBA" id="ARBA00001971"/>
    </source>
</evidence>
<evidence type="ECO:0000313" key="9">
    <source>
        <dbReference type="Proteomes" id="UP000188268"/>
    </source>
</evidence>
<sequence length="119" mass="13994">MLEDYQELLGGFSTGDFFPSMEFIHSFTSMKSRLQHTFQRFDRFFDQVIDEHLNPDRQKEKRSKDLLDYLLDVQRNGTNEITLTMDNVKAIMLVSKIKTLLLIELHVMSTVADFIDVLM</sequence>
<gene>
    <name evidence="8" type="ORF">CCACVL1_17873</name>
</gene>
<dbReference type="EMBL" id="AWWV01011459">
    <property type="protein sequence ID" value="OMO72257.1"/>
    <property type="molecule type" value="Genomic_DNA"/>
</dbReference>
<dbReference type="PANTHER" id="PTHR47955:SF19">
    <property type="entry name" value="CYTOCHROME P450 71A9-LIKE ISOFORM X1"/>
    <property type="match status" value="1"/>
</dbReference>
<keyword evidence="5" id="KW-0560">Oxidoreductase</keyword>
<protein>
    <submittedName>
        <fullName evidence="8">Cytochrome P450</fullName>
    </submittedName>
</protein>
<dbReference type="STRING" id="210143.A0A1R3HPA1"/>
<keyword evidence="9" id="KW-1185">Reference proteome</keyword>
<evidence type="ECO:0000256" key="2">
    <source>
        <dbReference type="ARBA" id="ARBA00010617"/>
    </source>
</evidence>
<dbReference type="AlphaFoldDB" id="A0A1R3HPA1"/>
<dbReference type="OMA" id="HGRTFME"/>
<dbReference type="Gene3D" id="1.10.630.10">
    <property type="entry name" value="Cytochrome P450"/>
    <property type="match status" value="1"/>
</dbReference>
<proteinExistence type="inferred from homology"/>
<dbReference type="Proteomes" id="UP000188268">
    <property type="component" value="Unassembled WGS sequence"/>
</dbReference>
<dbReference type="InterPro" id="IPR036396">
    <property type="entry name" value="Cyt_P450_sf"/>
</dbReference>
<dbReference type="OrthoDB" id="1733808at2759"/>
<name>A0A1R3HPA1_COCAP</name>
<dbReference type="GO" id="GO:0004497">
    <property type="term" value="F:monooxygenase activity"/>
    <property type="evidence" value="ECO:0007669"/>
    <property type="project" value="UniProtKB-KW"/>
</dbReference>
<dbReference type="Gramene" id="OMO72257">
    <property type="protein sequence ID" value="OMO72257"/>
    <property type="gene ID" value="CCACVL1_17873"/>
</dbReference>
<reference evidence="8 9" key="1">
    <citation type="submission" date="2013-09" db="EMBL/GenBank/DDBJ databases">
        <title>Corchorus capsularis genome sequencing.</title>
        <authorList>
            <person name="Alam M."/>
            <person name="Haque M.S."/>
            <person name="Islam M.S."/>
            <person name="Emdad E.M."/>
            <person name="Islam M.M."/>
            <person name="Ahmed B."/>
            <person name="Halim A."/>
            <person name="Hossen Q.M.M."/>
            <person name="Hossain M.Z."/>
            <person name="Ahmed R."/>
            <person name="Khan M.M."/>
            <person name="Islam R."/>
            <person name="Rashid M.M."/>
            <person name="Khan S.A."/>
            <person name="Rahman M.S."/>
            <person name="Alam M."/>
        </authorList>
    </citation>
    <scope>NUCLEOTIDE SEQUENCE [LARGE SCALE GENOMIC DNA]</scope>
    <source>
        <strain evidence="9">cv. CVL-1</strain>
        <tissue evidence="8">Whole seedling</tissue>
    </source>
</reference>
<comment type="similarity">
    <text evidence="2">Belongs to the cytochrome P450 family.</text>
</comment>